<dbReference type="KEGG" id="ebm:SG0102_01950"/>
<proteinExistence type="predicted"/>
<sequence length="64" mass="7664">MEDPDYKRLVVNKCKYFNMREVCEKAGINYSTYRGWKNNGRSFSDEKAKILFLTMKEICEKSQK</sequence>
<evidence type="ECO:0000313" key="2">
    <source>
        <dbReference type="Proteomes" id="UP000268059"/>
    </source>
</evidence>
<reference evidence="1 2" key="1">
    <citation type="submission" date="2018-11" db="EMBL/GenBank/DDBJ databases">
        <title>Novel Erysipelotrichaceae bacterium isolated from small intestine of a swine.</title>
        <authorList>
            <person name="Kim J.S."/>
            <person name="Choe H."/>
            <person name="Lee Y.R."/>
            <person name="Kim K.M."/>
            <person name="Park D.S."/>
        </authorList>
    </citation>
    <scope>NUCLEOTIDE SEQUENCE [LARGE SCALE GENOMIC DNA]</scope>
    <source>
        <strain evidence="1 2">SG0102</strain>
    </source>
</reference>
<evidence type="ECO:0008006" key="3">
    <source>
        <dbReference type="Google" id="ProtNLM"/>
    </source>
</evidence>
<protein>
    <recommendedName>
        <fullName evidence="3">HTH cro/C1-type domain-containing protein</fullName>
    </recommendedName>
</protein>
<gene>
    <name evidence="1" type="ORF">SG0102_01950</name>
</gene>
<accession>A0A3G9JH70</accession>
<name>A0A3G9JH70_9FIRM</name>
<dbReference type="AlphaFoldDB" id="A0A3G9JH70"/>
<dbReference type="EMBL" id="AP019309">
    <property type="protein sequence ID" value="BBH25261.1"/>
    <property type="molecule type" value="Genomic_DNA"/>
</dbReference>
<dbReference type="Proteomes" id="UP000268059">
    <property type="component" value="Chromosome"/>
</dbReference>
<dbReference type="InParanoid" id="A0A3G9JH70"/>
<dbReference type="RefSeq" id="WP_125118226.1">
    <property type="nucleotide sequence ID" value="NZ_AP019309.1"/>
</dbReference>
<evidence type="ECO:0000313" key="1">
    <source>
        <dbReference type="EMBL" id="BBH25261.1"/>
    </source>
</evidence>
<organism evidence="1 2">
    <name type="scientific">Intestinibaculum porci</name>
    <dbReference type="NCBI Taxonomy" id="2487118"/>
    <lineage>
        <taxon>Bacteria</taxon>
        <taxon>Bacillati</taxon>
        <taxon>Bacillota</taxon>
        <taxon>Erysipelotrichia</taxon>
        <taxon>Erysipelotrichales</taxon>
        <taxon>Erysipelotrichaceae</taxon>
        <taxon>Intestinibaculum</taxon>
    </lineage>
</organism>
<keyword evidence="2" id="KW-1185">Reference proteome</keyword>
<dbReference type="OrthoDB" id="1652509at2"/>